<dbReference type="PANTHER" id="PTHR24202:SF4">
    <property type="entry name" value="E3 UBIQUITIN-PROTEIN LIGASE MIB2-RELATED"/>
    <property type="match status" value="1"/>
</dbReference>
<name>A0AAQ4F9Z4_AMBAM</name>
<dbReference type="EMBL" id="JARKHS020005438">
    <property type="protein sequence ID" value="KAK8783542.1"/>
    <property type="molecule type" value="Genomic_DNA"/>
</dbReference>
<sequence>LRFSGVVCDDCGQNGIVGTRWKCDVCRDFDLCTDCYKSSEHSQEHAFWRIDIPEATGFYVPPRQRSTSSRRRHTSHREERVLQESRRVNQAEMFPVRSTELHRRSSFDEEAAHGEGWIFQDEALAEIGGIHRGLVFVCSSKALLSCGSGVVVGSAVIPACASPSGGATCFSRLHLSEEAKIRRRCIKAIVVGSLRKRPMNRSCLSVL</sequence>
<evidence type="ECO:0000256" key="2">
    <source>
        <dbReference type="ARBA" id="ARBA00022771"/>
    </source>
</evidence>
<dbReference type="Pfam" id="PF00569">
    <property type="entry name" value="ZZ"/>
    <property type="match status" value="1"/>
</dbReference>
<dbReference type="PROSITE" id="PS01357">
    <property type="entry name" value="ZF_ZZ_1"/>
    <property type="match status" value="1"/>
</dbReference>
<dbReference type="PANTHER" id="PTHR24202">
    <property type="entry name" value="E3 UBIQUITIN-PROTEIN LIGASE MIB2"/>
    <property type="match status" value="1"/>
</dbReference>
<organism evidence="7 8">
    <name type="scientific">Amblyomma americanum</name>
    <name type="common">Lone star tick</name>
    <dbReference type="NCBI Taxonomy" id="6943"/>
    <lineage>
        <taxon>Eukaryota</taxon>
        <taxon>Metazoa</taxon>
        <taxon>Ecdysozoa</taxon>
        <taxon>Arthropoda</taxon>
        <taxon>Chelicerata</taxon>
        <taxon>Arachnida</taxon>
        <taxon>Acari</taxon>
        <taxon>Parasitiformes</taxon>
        <taxon>Ixodida</taxon>
        <taxon>Ixodoidea</taxon>
        <taxon>Ixodidae</taxon>
        <taxon>Amblyomminae</taxon>
        <taxon>Amblyomma</taxon>
    </lineage>
</organism>
<evidence type="ECO:0000313" key="7">
    <source>
        <dbReference type="EMBL" id="KAK8783542.1"/>
    </source>
</evidence>
<evidence type="ECO:0000256" key="5">
    <source>
        <dbReference type="SAM" id="MobiDB-lite"/>
    </source>
</evidence>
<protein>
    <recommendedName>
        <fullName evidence="6">ZZ-type domain-containing protein</fullName>
    </recommendedName>
</protein>
<keyword evidence="1" id="KW-0479">Metal-binding</keyword>
<dbReference type="Gene3D" id="3.30.60.90">
    <property type="match status" value="1"/>
</dbReference>
<feature type="non-terminal residue" evidence="7">
    <location>
        <position position="1"/>
    </location>
</feature>
<evidence type="ECO:0000313" key="8">
    <source>
        <dbReference type="Proteomes" id="UP001321473"/>
    </source>
</evidence>
<dbReference type="PROSITE" id="PS50135">
    <property type="entry name" value="ZF_ZZ_2"/>
    <property type="match status" value="1"/>
</dbReference>
<feature type="domain" description="ZZ-type" evidence="6">
    <location>
        <begin position="3"/>
        <end position="55"/>
    </location>
</feature>
<proteinExistence type="predicted"/>
<evidence type="ECO:0000256" key="3">
    <source>
        <dbReference type="ARBA" id="ARBA00022833"/>
    </source>
</evidence>
<dbReference type="GO" id="GO:0008270">
    <property type="term" value="F:zinc ion binding"/>
    <property type="evidence" value="ECO:0007669"/>
    <property type="project" value="UniProtKB-KW"/>
</dbReference>
<feature type="region of interest" description="Disordered" evidence="5">
    <location>
        <begin position="60"/>
        <end position="81"/>
    </location>
</feature>
<dbReference type="Proteomes" id="UP001321473">
    <property type="component" value="Unassembled WGS sequence"/>
</dbReference>
<dbReference type="SUPFAM" id="SSF57850">
    <property type="entry name" value="RING/U-box"/>
    <property type="match status" value="1"/>
</dbReference>
<dbReference type="InterPro" id="IPR000433">
    <property type="entry name" value="Znf_ZZ"/>
</dbReference>
<dbReference type="InterPro" id="IPR043145">
    <property type="entry name" value="Znf_ZZ_sf"/>
</dbReference>
<dbReference type="SMART" id="SM00291">
    <property type="entry name" value="ZnF_ZZ"/>
    <property type="match status" value="1"/>
</dbReference>
<keyword evidence="2 4" id="KW-0863">Zinc-finger</keyword>
<gene>
    <name evidence="7" type="ORF">V5799_010090</name>
</gene>
<evidence type="ECO:0000256" key="1">
    <source>
        <dbReference type="ARBA" id="ARBA00022723"/>
    </source>
</evidence>
<comment type="caution">
    <text evidence="7">The sequence shown here is derived from an EMBL/GenBank/DDBJ whole genome shotgun (WGS) entry which is preliminary data.</text>
</comment>
<dbReference type="AlphaFoldDB" id="A0AAQ4F9Z4"/>
<evidence type="ECO:0000256" key="4">
    <source>
        <dbReference type="PROSITE-ProRule" id="PRU00228"/>
    </source>
</evidence>
<dbReference type="GO" id="GO:0016567">
    <property type="term" value="P:protein ubiquitination"/>
    <property type="evidence" value="ECO:0007669"/>
    <property type="project" value="TreeGrafter"/>
</dbReference>
<reference evidence="7 8" key="1">
    <citation type="journal article" date="2023" name="Arcadia Sci">
        <title>De novo assembly of a long-read Amblyomma americanum tick genome.</title>
        <authorList>
            <person name="Chou S."/>
            <person name="Poskanzer K.E."/>
            <person name="Rollins M."/>
            <person name="Thuy-Boun P.S."/>
        </authorList>
    </citation>
    <scope>NUCLEOTIDE SEQUENCE [LARGE SCALE GENOMIC DNA]</scope>
    <source>
        <strain evidence="7">F_SG_1</strain>
        <tissue evidence="7">Salivary glands</tissue>
    </source>
</reference>
<accession>A0AAQ4F9Z4</accession>
<keyword evidence="3" id="KW-0862">Zinc</keyword>
<dbReference type="GO" id="GO:0005737">
    <property type="term" value="C:cytoplasm"/>
    <property type="evidence" value="ECO:0007669"/>
    <property type="project" value="TreeGrafter"/>
</dbReference>
<keyword evidence="8" id="KW-1185">Reference proteome</keyword>
<evidence type="ECO:0000259" key="6">
    <source>
        <dbReference type="PROSITE" id="PS50135"/>
    </source>
</evidence>